<dbReference type="RefSeq" id="WP_267926353.1">
    <property type="nucleotide sequence ID" value="NZ_AP024233.1"/>
</dbReference>
<evidence type="ECO:0000256" key="1">
    <source>
        <dbReference type="SAM" id="Phobius"/>
    </source>
</evidence>
<evidence type="ECO:0000313" key="3">
    <source>
        <dbReference type="Proteomes" id="UP001063350"/>
    </source>
</evidence>
<keyword evidence="1" id="KW-0812">Transmembrane</keyword>
<keyword evidence="1" id="KW-1133">Transmembrane helix</keyword>
<dbReference type="EMBL" id="AP024233">
    <property type="protein sequence ID" value="BCO09602.1"/>
    <property type="molecule type" value="Genomic_DNA"/>
</dbReference>
<protein>
    <submittedName>
        <fullName evidence="2">Uncharacterized protein</fullName>
    </submittedName>
</protein>
<accession>A0A915U2Y5</accession>
<proteinExistence type="predicted"/>
<reference evidence="2" key="1">
    <citation type="submission" date="2020-12" db="EMBL/GenBank/DDBJ databases">
        <title>Desulfobium dissulfuricans gen. nov., sp. nov., a novel mesophilic, sulfate-reducing bacterium isolated from a deep-sea hydrothermal vent.</title>
        <authorList>
            <person name="Hashimoto Y."/>
            <person name="Tame A."/>
            <person name="Sawayama S."/>
            <person name="Miyazaki J."/>
            <person name="Takai K."/>
            <person name="Nakagawa S."/>
        </authorList>
    </citation>
    <scope>NUCLEOTIDE SEQUENCE</scope>
    <source>
        <strain evidence="2">GF1</strain>
    </source>
</reference>
<dbReference type="AlphaFoldDB" id="A0A915U2Y5"/>
<sequence length="73" mass="7311">MAKTANVKTRTQTGVQAKDITPASEISKVGVYAVGIGAALIGLWGLACFIGGMISAGGPLALIGSWFKAVSGM</sequence>
<feature type="transmembrane region" description="Helical" evidence="1">
    <location>
        <begin position="31"/>
        <end position="63"/>
    </location>
</feature>
<keyword evidence="3" id="KW-1185">Reference proteome</keyword>
<dbReference type="Proteomes" id="UP001063350">
    <property type="component" value="Chromosome"/>
</dbReference>
<name>A0A915U2Y5_9BACT</name>
<keyword evidence="1" id="KW-0472">Membrane</keyword>
<dbReference type="KEGG" id="ddu:GF1_19780"/>
<organism evidence="2 3">
    <name type="scientific">Desulfolithobacter dissulfuricans</name>
    <dbReference type="NCBI Taxonomy" id="2795293"/>
    <lineage>
        <taxon>Bacteria</taxon>
        <taxon>Pseudomonadati</taxon>
        <taxon>Thermodesulfobacteriota</taxon>
        <taxon>Desulfobulbia</taxon>
        <taxon>Desulfobulbales</taxon>
        <taxon>Desulfobulbaceae</taxon>
        <taxon>Desulfolithobacter</taxon>
    </lineage>
</organism>
<evidence type="ECO:0000313" key="2">
    <source>
        <dbReference type="EMBL" id="BCO09602.1"/>
    </source>
</evidence>
<gene>
    <name evidence="2" type="ORF">GF1_19780</name>
</gene>